<reference evidence="1 2" key="2">
    <citation type="submission" date="2018-11" db="EMBL/GenBank/DDBJ databases">
        <authorList>
            <consortium name="Pathogen Informatics"/>
        </authorList>
    </citation>
    <scope>NUCLEOTIDE SEQUENCE [LARGE SCALE GENOMIC DNA]</scope>
    <source>
        <strain evidence="1 2">NST_G2</strain>
    </source>
</reference>
<gene>
    <name evidence="1" type="ORF">SSLN_LOCUS7923</name>
</gene>
<keyword evidence="2" id="KW-1185">Reference proteome</keyword>
<evidence type="ECO:0000313" key="2">
    <source>
        <dbReference type="Proteomes" id="UP000275846"/>
    </source>
</evidence>
<dbReference type="WBParaSite" id="SSLN_0000822701-mRNA-1">
    <property type="protein sequence ID" value="SSLN_0000822701-mRNA-1"/>
    <property type="gene ID" value="SSLN_0000822701"/>
</dbReference>
<accession>A0A183SUM5</accession>
<dbReference type="EMBL" id="UYSU01034380">
    <property type="protein sequence ID" value="VDL94308.1"/>
    <property type="molecule type" value="Genomic_DNA"/>
</dbReference>
<organism evidence="3">
    <name type="scientific">Schistocephalus solidus</name>
    <name type="common">Tapeworm</name>
    <dbReference type="NCBI Taxonomy" id="70667"/>
    <lineage>
        <taxon>Eukaryota</taxon>
        <taxon>Metazoa</taxon>
        <taxon>Spiralia</taxon>
        <taxon>Lophotrochozoa</taxon>
        <taxon>Platyhelminthes</taxon>
        <taxon>Cestoda</taxon>
        <taxon>Eucestoda</taxon>
        <taxon>Diphyllobothriidea</taxon>
        <taxon>Diphyllobothriidae</taxon>
        <taxon>Schistocephalus</taxon>
    </lineage>
</organism>
<protein>
    <submittedName>
        <fullName evidence="1 3">Uncharacterized protein</fullName>
    </submittedName>
</protein>
<evidence type="ECO:0000313" key="1">
    <source>
        <dbReference type="EMBL" id="VDL94308.1"/>
    </source>
</evidence>
<reference evidence="3" key="1">
    <citation type="submission" date="2016-06" db="UniProtKB">
        <authorList>
            <consortium name="WormBaseParasite"/>
        </authorList>
    </citation>
    <scope>IDENTIFICATION</scope>
</reference>
<evidence type="ECO:0000313" key="3">
    <source>
        <dbReference type="WBParaSite" id="SSLN_0000822701-mRNA-1"/>
    </source>
</evidence>
<dbReference type="Proteomes" id="UP000275846">
    <property type="component" value="Unassembled WGS sequence"/>
</dbReference>
<sequence>MALPLRGIRARCGVTPRGGSGRASQMRPLPSPVVNAPVATSSWYPSLTCGTSKLVVPSGHTPGILHDRRAKPGEGVVCVLTPGTSVPFPLSRPTCPPPPLLFPAQSHLPSYFAYSPSSHPSFLLYFTLHPLPHPSLPLRSKKSYGEGDMQ</sequence>
<proteinExistence type="predicted"/>
<dbReference type="AlphaFoldDB" id="A0A183SUM5"/>
<name>A0A183SUM5_SCHSO</name>